<reference evidence="1 2" key="1">
    <citation type="journal article" date="2003" name="Nature">
        <title>The genome sequence of the filamentous fungus Neurospora crassa.</title>
        <authorList>
            <person name="Galagan J.E."/>
            <person name="Calvo S.E."/>
            <person name="Borkovich K.A."/>
            <person name="Selker E.U."/>
            <person name="Read N.D."/>
            <person name="Jaffe D."/>
            <person name="FitzHugh W."/>
            <person name="Ma L.J."/>
            <person name="Smirnov S."/>
            <person name="Purcell S."/>
            <person name="Rehman B."/>
            <person name="Elkins T."/>
            <person name="Engels R."/>
            <person name="Wang S."/>
            <person name="Nielsen C.B."/>
            <person name="Butler J."/>
            <person name="Endrizzi M."/>
            <person name="Qui D."/>
            <person name="Ianakiev P."/>
            <person name="Bell-Pedersen D."/>
            <person name="Nelson M.A."/>
            <person name="Werner-Washburne M."/>
            <person name="Selitrennikoff C.P."/>
            <person name="Kinsey J.A."/>
            <person name="Braun E.L."/>
            <person name="Zelter A."/>
            <person name="Schulte U."/>
            <person name="Kothe G.O."/>
            <person name="Jedd G."/>
            <person name="Mewes W."/>
            <person name="Staben C."/>
            <person name="Marcotte E."/>
            <person name="Greenberg D."/>
            <person name="Roy A."/>
            <person name="Foley K."/>
            <person name="Naylor J."/>
            <person name="Stange-Thomann N."/>
            <person name="Barrett R."/>
            <person name="Gnerre S."/>
            <person name="Kamal M."/>
            <person name="Kamvysselis M."/>
            <person name="Mauceli E."/>
            <person name="Bielke C."/>
            <person name="Rudd S."/>
            <person name="Frishman D."/>
            <person name="Krystofova S."/>
            <person name="Rasmussen C."/>
            <person name="Metzenberg R.L."/>
            <person name="Perkins D.D."/>
            <person name="Kroken S."/>
            <person name="Cogoni C."/>
            <person name="Macino G."/>
            <person name="Catcheside D."/>
            <person name="Li W."/>
            <person name="Pratt R.J."/>
            <person name="Osmani S.A."/>
            <person name="DeSouza C.P."/>
            <person name="Glass L."/>
            <person name="Orbach M.J."/>
            <person name="Berglund J.A."/>
            <person name="Voelker R."/>
            <person name="Yarden O."/>
            <person name="Plamann M."/>
            <person name="Seiler S."/>
            <person name="Dunlap J."/>
            <person name="Radford A."/>
            <person name="Aramayo R."/>
            <person name="Natvig D.O."/>
            <person name="Alex L.A."/>
            <person name="Mannhaupt G."/>
            <person name="Ebbole D.J."/>
            <person name="Freitag M."/>
            <person name="Paulsen I."/>
            <person name="Sachs M.S."/>
            <person name="Lander E.S."/>
            <person name="Nusbaum C."/>
            <person name="Birren B."/>
        </authorList>
    </citation>
    <scope>NUCLEOTIDE SEQUENCE [LARGE SCALE GENOMIC DNA]</scope>
    <source>
        <strain evidence="2">ATCC 24698 / 74-OR23-1A / CBS 708.71 / DSM 1257 / FGSC 987</strain>
    </source>
</reference>
<dbReference type="EMBL" id="CM002238">
    <property type="protein sequence ID" value="ESA43446.1"/>
    <property type="molecule type" value="Genomic_DNA"/>
</dbReference>
<protein>
    <submittedName>
        <fullName evidence="1">Uncharacterized protein</fullName>
    </submittedName>
</protein>
<dbReference type="InParanoid" id="U9W3N9"/>
<dbReference type="GeneID" id="23569606"/>
<organism evidence="1 2">
    <name type="scientific">Neurospora crassa (strain ATCC 24698 / 74-OR23-1A / CBS 708.71 / DSM 1257 / FGSC 987)</name>
    <dbReference type="NCBI Taxonomy" id="367110"/>
    <lineage>
        <taxon>Eukaryota</taxon>
        <taxon>Fungi</taxon>
        <taxon>Dikarya</taxon>
        <taxon>Ascomycota</taxon>
        <taxon>Pezizomycotina</taxon>
        <taxon>Sordariomycetes</taxon>
        <taxon>Sordariomycetidae</taxon>
        <taxon>Sordariales</taxon>
        <taxon>Sordariaceae</taxon>
        <taxon>Neurospora</taxon>
    </lineage>
</organism>
<dbReference type="KEGG" id="ncr:NCU16704"/>
<name>U9W3N9_NEUCR</name>
<gene>
    <name evidence="1" type="ORF">NCU16704</name>
</gene>
<dbReference type="RefSeq" id="XP_011394068.1">
    <property type="nucleotide sequence ID" value="XM_011395766.1"/>
</dbReference>
<dbReference type="VEuPathDB" id="FungiDB:NCU16704"/>
<dbReference type="Proteomes" id="UP000001805">
    <property type="component" value="Chromosome 3, Linkage Group III"/>
</dbReference>
<evidence type="ECO:0000313" key="2">
    <source>
        <dbReference type="Proteomes" id="UP000001805"/>
    </source>
</evidence>
<sequence>MAFSTIILPLRAMIPSTIPPTLSQEVLSLVIPSGIPRSEPSLPETARSKLDMDERIAEDPVSWGCSLPEPGHFELAFDECVCNEQDAPNTAVLPPSLSQFELKQPHLAVPQPHLAQHGHSSPTPREPDPDLFAAEEALAHVSLPRYSEILVKLSSLPPCPPLQSTPKLLLPSGRLALSGTPATTEVTGVKSLFDNVRRPRRRSESYEDCRAAGKLPRDVAMEVIRYSKELGEKDKGTCMARIYNCLYPGLKDLVVEPTDDITLDEWEAKVRPQIQTLFVS</sequence>
<dbReference type="AlphaFoldDB" id="U9W3N9"/>
<accession>U9W3N9</accession>
<dbReference type="OrthoDB" id="10632068at2759"/>
<keyword evidence="2" id="KW-1185">Reference proteome</keyword>
<evidence type="ECO:0000313" key="1">
    <source>
        <dbReference type="EMBL" id="ESA43446.1"/>
    </source>
</evidence>
<proteinExistence type="predicted"/>